<protein>
    <submittedName>
        <fullName evidence="1">Uncharacterized protein</fullName>
    </submittedName>
</protein>
<evidence type="ECO:0000313" key="1">
    <source>
        <dbReference type="EMBL" id="MCI63673.1"/>
    </source>
</evidence>
<sequence>APPVMGGSGRPPSVACWTVVVVYAVR</sequence>
<dbReference type="Proteomes" id="UP000265520">
    <property type="component" value="Unassembled WGS sequence"/>
</dbReference>
<dbReference type="EMBL" id="LXQA010641485">
    <property type="protein sequence ID" value="MCI63673.1"/>
    <property type="molecule type" value="Genomic_DNA"/>
</dbReference>
<proteinExistence type="predicted"/>
<comment type="caution">
    <text evidence="1">The sequence shown here is derived from an EMBL/GenBank/DDBJ whole genome shotgun (WGS) entry which is preliminary data.</text>
</comment>
<name>A0A392TR91_9FABA</name>
<dbReference type="AlphaFoldDB" id="A0A392TR91"/>
<reference evidence="1 2" key="1">
    <citation type="journal article" date="2018" name="Front. Plant Sci.">
        <title>Red Clover (Trifolium pratense) and Zigzag Clover (T. medium) - A Picture of Genomic Similarities and Differences.</title>
        <authorList>
            <person name="Dluhosova J."/>
            <person name="Istvanek J."/>
            <person name="Nedelnik J."/>
            <person name="Repkova J."/>
        </authorList>
    </citation>
    <scope>NUCLEOTIDE SEQUENCE [LARGE SCALE GENOMIC DNA]</scope>
    <source>
        <strain evidence="2">cv. 10/8</strain>
        <tissue evidence="1">Leaf</tissue>
    </source>
</reference>
<feature type="non-terminal residue" evidence="1">
    <location>
        <position position="1"/>
    </location>
</feature>
<keyword evidence="2" id="KW-1185">Reference proteome</keyword>
<evidence type="ECO:0000313" key="2">
    <source>
        <dbReference type="Proteomes" id="UP000265520"/>
    </source>
</evidence>
<organism evidence="1 2">
    <name type="scientific">Trifolium medium</name>
    <dbReference type="NCBI Taxonomy" id="97028"/>
    <lineage>
        <taxon>Eukaryota</taxon>
        <taxon>Viridiplantae</taxon>
        <taxon>Streptophyta</taxon>
        <taxon>Embryophyta</taxon>
        <taxon>Tracheophyta</taxon>
        <taxon>Spermatophyta</taxon>
        <taxon>Magnoliopsida</taxon>
        <taxon>eudicotyledons</taxon>
        <taxon>Gunneridae</taxon>
        <taxon>Pentapetalae</taxon>
        <taxon>rosids</taxon>
        <taxon>fabids</taxon>
        <taxon>Fabales</taxon>
        <taxon>Fabaceae</taxon>
        <taxon>Papilionoideae</taxon>
        <taxon>50 kb inversion clade</taxon>
        <taxon>NPAAA clade</taxon>
        <taxon>Hologalegina</taxon>
        <taxon>IRL clade</taxon>
        <taxon>Trifolieae</taxon>
        <taxon>Trifolium</taxon>
    </lineage>
</organism>
<accession>A0A392TR91</accession>